<evidence type="ECO:0000313" key="1">
    <source>
        <dbReference type="EMBL" id="MEQ2303006.1"/>
    </source>
</evidence>
<gene>
    <name evidence="1" type="ORF">AMECASPLE_012398</name>
</gene>
<accession>A0ABV0ZAM7</accession>
<proteinExistence type="predicted"/>
<name>A0ABV0ZAM7_9TELE</name>
<keyword evidence="2" id="KW-1185">Reference proteome</keyword>
<dbReference type="Proteomes" id="UP001469553">
    <property type="component" value="Unassembled WGS sequence"/>
</dbReference>
<reference evidence="1 2" key="1">
    <citation type="submission" date="2021-06" db="EMBL/GenBank/DDBJ databases">
        <authorList>
            <person name="Palmer J.M."/>
        </authorList>
    </citation>
    <scope>NUCLEOTIDE SEQUENCE [LARGE SCALE GENOMIC DNA]</scope>
    <source>
        <strain evidence="1 2">AS_MEX2019</strain>
        <tissue evidence="1">Muscle</tissue>
    </source>
</reference>
<protein>
    <submittedName>
        <fullName evidence="1">Uncharacterized protein</fullName>
    </submittedName>
</protein>
<organism evidence="1 2">
    <name type="scientific">Ameca splendens</name>
    <dbReference type="NCBI Taxonomy" id="208324"/>
    <lineage>
        <taxon>Eukaryota</taxon>
        <taxon>Metazoa</taxon>
        <taxon>Chordata</taxon>
        <taxon>Craniata</taxon>
        <taxon>Vertebrata</taxon>
        <taxon>Euteleostomi</taxon>
        <taxon>Actinopterygii</taxon>
        <taxon>Neopterygii</taxon>
        <taxon>Teleostei</taxon>
        <taxon>Neoteleostei</taxon>
        <taxon>Acanthomorphata</taxon>
        <taxon>Ovalentaria</taxon>
        <taxon>Atherinomorphae</taxon>
        <taxon>Cyprinodontiformes</taxon>
        <taxon>Goodeidae</taxon>
        <taxon>Ameca</taxon>
    </lineage>
</organism>
<sequence>LWAHKESVYDRRYRDVSVSVSEPSWSGPAATSLHDSGIRAARTAFRAVAPSLEDEDSIGTCLHGSSLASESK</sequence>
<dbReference type="EMBL" id="JAHRIP010057206">
    <property type="protein sequence ID" value="MEQ2303006.1"/>
    <property type="molecule type" value="Genomic_DNA"/>
</dbReference>
<evidence type="ECO:0000313" key="2">
    <source>
        <dbReference type="Proteomes" id="UP001469553"/>
    </source>
</evidence>
<feature type="non-terminal residue" evidence="1">
    <location>
        <position position="1"/>
    </location>
</feature>
<comment type="caution">
    <text evidence="1">The sequence shown here is derived from an EMBL/GenBank/DDBJ whole genome shotgun (WGS) entry which is preliminary data.</text>
</comment>